<feature type="compositionally biased region" description="Polar residues" evidence="4">
    <location>
        <begin position="1305"/>
        <end position="1315"/>
    </location>
</feature>
<feature type="compositionally biased region" description="Basic and acidic residues" evidence="4">
    <location>
        <begin position="1068"/>
        <end position="1085"/>
    </location>
</feature>
<dbReference type="PROSITE" id="PS50110">
    <property type="entry name" value="RESPONSE_REGULATORY"/>
    <property type="match status" value="1"/>
</dbReference>
<feature type="compositionally biased region" description="Low complexity" evidence="4">
    <location>
        <begin position="1673"/>
        <end position="1684"/>
    </location>
</feature>
<feature type="compositionally biased region" description="Polar residues" evidence="4">
    <location>
        <begin position="1685"/>
        <end position="1703"/>
    </location>
</feature>
<feature type="region of interest" description="Disordered" evidence="4">
    <location>
        <begin position="592"/>
        <end position="630"/>
    </location>
</feature>
<dbReference type="PANTHER" id="PTHR45339:SF1">
    <property type="entry name" value="HYBRID SIGNAL TRANSDUCTION HISTIDINE KINASE J"/>
    <property type="match status" value="1"/>
</dbReference>
<evidence type="ECO:0000259" key="5">
    <source>
        <dbReference type="PROSITE" id="PS50110"/>
    </source>
</evidence>
<dbReference type="GO" id="GO:0000156">
    <property type="term" value="F:phosphorelay response regulator activity"/>
    <property type="evidence" value="ECO:0007669"/>
    <property type="project" value="UniProtKB-ARBA"/>
</dbReference>
<feature type="compositionally biased region" description="Basic and acidic residues" evidence="4">
    <location>
        <begin position="72"/>
        <end position="83"/>
    </location>
</feature>
<feature type="compositionally biased region" description="Low complexity" evidence="4">
    <location>
        <begin position="929"/>
        <end position="945"/>
    </location>
</feature>
<dbReference type="CDD" id="cd17546">
    <property type="entry name" value="REC_hyHK_CKI1_RcsC-like"/>
    <property type="match status" value="1"/>
</dbReference>
<dbReference type="Pfam" id="PF00072">
    <property type="entry name" value="Response_reg"/>
    <property type="match status" value="1"/>
</dbReference>
<feature type="compositionally biased region" description="Basic and acidic residues" evidence="4">
    <location>
        <begin position="1646"/>
        <end position="1660"/>
    </location>
</feature>
<organism evidence="6 7">
    <name type="scientific">Ustilago trichophora</name>
    <dbReference type="NCBI Taxonomy" id="86804"/>
    <lineage>
        <taxon>Eukaryota</taxon>
        <taxon>Fungi</taxon>
        <taxon>Dikarya</taxon>
        <taxon>Basidiomycota</taxon>
        <taxon>Ustilaginomycotina</taxon>
        <taxon>Ustilaginomycetes</taxon>
        <taxon>Ustilaginales</taxon>
        <taxon>Ustilaginaceae</taxon>
        <taxon>Ustilago</taxon>
    </lineage>
</organism>
<feature type="region of interest" description="Disordered" evidence="4">
    <location>
        <begin position="124"/>
        <end position="180"/>
    </location>
</feature>
<dbReference type="InterPro" id="IPR001789">
    <property type="entry name" value="Sig_transdc_resp-reg_receiver"/>
</dbReference>
<evidence type="ECO:0000256" key="4">
    <source>
        <dbReference type="SAM" id="MobiDB-lite"/>
    </source>
</evidence>
<dbReference type="SUPFAM" id="SSF52172">
    <property type="entry name" value="CheY-like"/>
    <property type="match status" value="2"/>
</dbReference>
<feature type="compositionally biased region" description="Low complexity" evidence="4">
    <location>
        <begin position="1258"/>
        <end position="1295"/>
    </location>
</feature>
<evidence type="ECO:0000313" key="6">
    <source>
        <dbReference type="EMBL" id="SPO20804.1"/>
    </source>
</evidence>
<feature type="region of interest" description="Disordered" evidence="4">
    <location>
        <begin position="1646"/>
        <end position="1703"/>
    </location>
</feature>
<feature type="region of interest" description="Disordered" evidence="4">
    <location>
        <begin position="1"/>
        <end position="107"/>
    </location>
</feature>
<feature type="region of interest" description="Disordered" evidence="4">
    <location>
        <begin position="1258"/>
        <end position="1324"/>
    </location>
</feature>
<keyword evidence="7" id="KW-1185">Reference proteome</keyword>
<dbReference type="Gene3D" id="3.40.50.2300">
    <property type="match status" value="1"/>
</dbReference>
<feature type="compositionally biased region" description="Low complexity" evidence="4">
    <location>
        <begin position="137"/>
        <end position="158"/>
    </location>
</feature>
<dbReference type="SMART" id="SM00448">
    <property type="entry name" value="REC"/>
    <property type="match status" value="1"/>
</dbReference>
<feature type="compositionally biased region" description="Low complexity" evidence="4">
    <location>
        <begin position="1087"/>
        <end position="1099"/>
    </location>
</feature>
<feature type="region of interest" description="Disordered" evidence="4">
    <location>
        <begin position="1476"/>
        <end position="1499"/>
    </location>
</feature>
<feature type="modified residue" description="4-aspartylphosphate" evidence="3">
    <location>
        <position position="1403"/>
    </location>
</feature>
<proteinExistence type="predicted"/>
<feature type="region of interest" description="Disordered" evidence="4">
    <location>
        <begin position="1429"/>
        <end position="1463"/>
    </location>
</feature>
<feature type="compositionally biased region" description="Low complexity" evidence="4">
    <location>
        <begin position="955"/>
        <end position="969"/>
    </location>
</feature>
<feature type="compositionally biased region" description="Polar residues" evidence="4">
    <location>
        <begin position="1201"/>
        <end position="1213"/>
    </location>
</feature>
<reference evidence="6 7" key="1">
    <citation type="submission" date="2018-03" db="EMBL/GenBank/DDBJ databases">
        <authorList>
            <person name="Guldener U."/>
        </authorList>
    </citation>
    <scope>NUCLEOTIDE SEQUENCE [LARGE SCALE GENOMIC DNA]</scope>
    <source>
        <strain evidence="6 7">NBRC100155</strain>
    </source>
</reference>
<dbReference type="EMBL" id="OOIN01000002">
    <property type="protein sequence ID" value="SPO20804.1"/>
    <property type="molecule type" value="Genomic_DNA"/>
</dbReference>
<feature type="compositionally biased region" description="Low complexity" evidence="4">
    <location>
        <begin position="976"/>
        <end position="992"/>
    </location>
</feature>
<feature type="compositionally biased region" description="Low complexity" evidence="4">
    <location>
        <begin position="14"/>
        <end position="24"/>
    </location>
</feature>
<dbReference type="InterPro" id="IPR011006">
    <property type="entry name" value="CheY-like_superfamily"/>
</dbReference>
<dbReference type="Proteomes" id="UP000324022">
    <property type="component" value="Unassembled WGS sequence"/>
</dbReference>
<feature type="compositionally biased region" description="Polar residues" evidence="4">
    <location>
        <begin position="707"/>
        <end position="717"/>
    </location>
</feature>
<keyword evidence="2" id="KW-0902">Two-component regulatory system</keyword>
<sequence length="1703" mass="179438">MSTEPSNRRQGQTNSSSSNPNGSSDLNFTSSDSNDQTLLPPQAPRSPSKSAFQWPSEPLNNGRPSLPQESQKSVDDANRDILDRITSADQDATSHPDQSQTHPGLDHPRLSAQLAATLNSIEQDRRHQLSPTSTPFLPSASSLPMLSPQPQSMQRSSSNGTNKSAGSDKPDPSSSASQHAGFLPDMFRNAATMPLNLLRSLIPDNTFPVTNDEGLSASTLQVPVTSFNALFEACKALEWLAAKAHNFETQDKASGSRRNSTTQQMSEDGTDFAYFDYLQLLQKVADVVSGLAASRGIDLVLDLNPKLQGQPADGQRHYKLGSCSVWGDRIAMTFLFMSCISRLLHSAPVQSSVIITSTLTQKEESVVRPDSNSEMKLMILSIGLRLILPHTVASTPELMAAISGTPASLLLDAFGARLTTEQSTSQLPGYPDRVAIEHSINVSVGQLPESDEAVSLQEQQETESSKRIVGPDEQELIDFAFSLQGKKVALYSTSHSLFARQLSTLLSELGCDIAPVFSDSIDESSFDANDHVFGKQAHTAVALTSGRPALVSYTSDIDRRVHPVQSPAVQAKDTAQSSDAVDTAVLDPVTGVPVTFDNSSHQPPVPKTKPGAQQPDSDKESLSQETQIDPTGRRVVPFSFVIIDDDIVTLQKELLRIRSAVPLLKSALTSKSSPSGTSAKKPQTQRPTLDHRTKSSPQVNRLMASQPEASHSRSFGSLGSVLMKGENEGHGNGNDKDHDDDDKVDHMDESVSQTIIFFTSMKSYRLVRDTVQPIIDSASFRGVSSPPEIMVLPKPAGAKRILTALHLAEHKPVVRLPFLPIATSPLSPLTTHAKTWWTPDASHKQDGQGIMTLTRRQTASTDADFDTMPSTPWTPIDATKPSETPPTPQVPLTSETLPLAGKPSAQGAGGALTTHTQETAKDAPQGVVSSSAATTTKSAPRSTASRQTGRNVSGNANAVPPAAAAAAAADTSTQKSTNASSAPGSNPSPTSSVLQNRSHPVSSPMPADALEYFSETAAKMGGSAASGMVIQSPDGRPAGIFFQPSVSGSKPALSRGVSASSLRRSHHTPSDHGDRSDSAPRERRLTNRSNASSSASTRGGNEGSQIRASNLPTLSEQRPSIDSTETSAAPQLQVPNGGKYPTGSMFAPQVGIHSVLNSSRPPMTTPLGPSLPTPPAQEAGGGGANDVQQPAAVVGDESRGGSESVQQADMQNPESAAAATSVVESDSAKPVSQSGPSSSKSVEFGTSASAATANAIGAATRKSASRPSTAAKSSTTTAAVAASPSTKTAPAASARHQPRLPFPTFYSSSDATKTKPSAVPQSGFMMGMGFTSSARRGRGPKKAPVREAVLPPIKVLIVEDNPINQRILSMFMGKKKIKYDVANNGREAVEKWKTGGYHLILMDIQLPVMDGIEATKEIRKLERNANIGILPNTPPVEEDGKKAGKAGGGGGGGGGGGEGGEASRLTAKGLVKQGVAGSDSARAGGGKKLNPASVTGSGVGTGSGTALINGIANVSTCRTGGGINPFRASVIIVALTASVLSSDRVEALAAGCNDFLNKPVSLPWLNQKILEWGSMMYLMYSGLSLDEVHSSSDAQDASGKVGGDNKAQLHLGFGYGPAEKAKALANNLHLGDSLKAKKMKKLIQEKAKDMDKPNKDDTLIKKHHHISNKFHSQQQQQHNPDQSQLDTSNTHRPINTSTLKTPK</sequence>
<dbReference type="OrthoDB" id="21225at2759"/>
<feature type="compositionally biased region" description="Polar residues" evidence="4">
    <location>
        <begin position="25"/>
        <end position="71"/>
    </location>
</feature>
<evidence type="ECO:0000256" key="3">
    <source>
        <dbReference type="PROSITE-ProRule" id="PRU00169"/>
    </source>
</evidence>
<feature type="compositionally biased region" description="Polar residues" evidence="4">
    <location>
        <begin position="87"/>
        <end position="102"/>
    </location>
</feature>
<feature type="compositionally biased region" description="Low complexity" evidence="4">
    <location>
        <begin position="1214"/>
        <end position="1243"/>
    </location>
</feature>
<feature type="domain" description="Response regulatory" evidence="5">
    <location>
        <begin position="1354"/>
        <end position="1573"/>
    </location>
</feature>
<evidence type="ECO:0000256" key="2">
    <source>
        <dbReference type="ARBA" id="ARBA00023012"/>
    </source>
</evidence>
<gene>
    <name evidence="6" type="ORF">UTRI_00281</name>
</gene>
<evidence type="ECO:0000313" key="7">
    <source>
        <dbReference type="Proteomes" id="UP000324022"/>
    </source>
</evidence>
<feature type="region of interest" description="Disordered" evidence="4">
    <location>
        <begin position="857"/>
        <end position="1006"/>
    </location>
</feature>
<feature type="compositionally biased region" description="Polar residues" evidence="4">
    <location>
        <begin position="1"/>
        <end position="13"/>
    </location>
</feature>
<name>A0A5C3DQY6_9BASI</name>
<feature type="compositionally biased region" description="Basic and acidic residues" evidence="4">
    <location>
        <begin position="725"/>
        <end position="744"/>
    </location>
</feature>
<feature type="compositionally biased region" description="Polar residues" evidence="4">
    <location>
        <begin position="1103"/>
        <end position="1134"/>
    </location>
</feature>
<dbReference type="PANTHER" id="PTHR45339">
    <property type="entry name" value="HYBRID SIGNAL TRANSDUCTION HISTIDINE KINASE J"/>
    <property type="match status" value="1"/>
</dbReference>
<protein>
    <submittedName>
        <fullName evidence="6">Related to SSK1 - two-component signal transducer</fullName>
    </submittedName>
</protein>
<dbReference type="FunFam" id="3.40.50.2300:FF:000146">
    <property type="entry name" value="Putative two-component response regulator SSK1p"/>
    <property type="match status" value="1"/>
</dbReference>
<feature type="compositionally biased region" description="Polar residues" evidence="4">
    <location>
        <begin position="668"/>
        <end position="687"/>
    </location>
</feature>
<keyword evidence="1 3" id="KW-0597">Phosphoprotein</keyword>
<feature type="region of interest" description="Disordered" evidence="4">
    <location>
        <begin position="668"/>
        <end position="744"/>
    </location>
</feature>
<feature type="compositionally biased region" description="Gly residues" evidence="4">
    <location>
        <begin position="1445"/>
        <end position="1460"/>
    </location>
</feature>
<evidence type="ECO:0000256" key="1">
    <source>
        <dbReference type="ARBA" id="ARBA00022553"/>
    </source>
</evidence>
<feature type="region of interest" description="Disordered" evidence="4">
    <location>
        <begin position="1040"/>
        <end position="1243"/>
    </location>
</feature>
<accession>A0A5C3DQY6</accession>